<dbReference type="OrthoDB" id="5244221at2"/>
<feature type="transmembrane region" description="Helical" evidence="2">
    <location>
        <begin position="167"/>
        <end position="186"/>
    </location>
</feature>
<dbReference type="EMBL" id="AYXG01000103">
    <property type="protein sequence ID" value="EWC61725.1"/>
    <property type="molecule type" value="Genomic_DNA"/>
</dbReference>
<name>W7ILE7_9PSEU</name>
<proteinExistence type="predicted"/>
<dbReference type="STRING" id="909613.UO65_3083"/>
<organism evidence="3 4">
    <name type="scientific">Actinokineospora spheciospongiae</name>
    <dbReference type="NCBI Taxonomy" id="909613"/>
    <lineage>
        <taxon>Bacteria</taxon>
        <taxon>Bacillati</taxon>
        <taxon>Actinomycetota</taxon>
        <taxon>Actinomycetes</taxon>
        <taxon>Pseudonocardiales</taxon>
        <taxon>Pseudonocardiaceae</taxon>
        <taxon>Actinokineospora</taxon>
    </lineage>
</organism>
<accession>W7ILE7</accession>
<dbReference type="InterPro" id="IPR016566">
    <property type="entry name" value="UCP010219"/>
</dbReference>
<feature type="transmembrane region" description="Helical" evidence="2">
    <location>
        <begin position="56"/>
        <end position="84"/>
    </location>
</feature>
<dbReference type="eggNOG" id="ENOG5031MNQ">
    <property type="taxonomic scope" value="Bacteria"/>
</dbReference>
<evidence type="ECO:0000256" key="2">
    <source>
        <dbReference type="SAM" id="Phobius"/>
    </source>
</evidence>
<keyword evidence="4" id="KW-1185">Reference proteome</keyword>
<gene>
    <name evidence="3" type="ORF">UO65_3083</name>
</gene>
<dbReference type="Proteomes" id="UP000019277">
    <property type="component" value="Unassembled WGS sequence"/>
</dbReference>
<evidence type="ECO:0000313" key="4">
    <source>
        <dbReference type="Proteomes" id="UP000019277"/>
    </source>
</evidence>
<feature type="region of interest" description="Disordered" evidence="1">
    <location>
        <begin position="1"/>
        <end position="37"/>
    </location>
</feature>
<evidence type="ECO:0000313" key="3">
    <source>
        <dbReference type="EMBL" id="EWC61725.1"/>
    </source>
</evidence>
<comment type="caution">
    <text evidence="3">The sequence shown here is derived from an EMBL/GenBank/DDBJ whole genome shotgun (WGS) entry which is preliminary data.</text>
</comment>
<dbReference type="AlphaFoldDB" id="W7ILE7"/>
<feature type="transmembrane region" description="Helical" evidence="2">
    <location>
        <begin position="198"/>
        <end position="222"/>
    </location>
</feature>
<evidence type="ECO:0000256" key="1">
    <source>
        <dbReference type="SAM" id="MobiDB-lite"/>
    </source>
</evidence>
<keyword evidence="2" id="KW-0472">Membrane</keyword>
<dbReference type="PIRSF" id="PIRSF010219">
    <property type="entry name" value="UCP010219"/>
    <property type="match status" value="1"/>
</dbReference>
<feature type="transmembrane region" description="Helical" evidence="2">
    <location>
        <begin position="96"/>
        <end position="113"/>
    </location>
</feature>
<sequence>MTQPAPEVNTADDNPKSDDPAEENTAADTAAEEERPPTLLEQMGGVSGLLYSSVPVVVFVLANAFFGLTVGIWSAIGVAVAITVARIVRKEPLQPAISGFFGVAIAAFIAYRTGSAKGFFLFGIWTSLAYGGVFLASVLVRWPLVGVIWSTLNGHGQGWRQDKKSRTAYDIATLTFVAVFAARYVVQKWLYDEDATGWLAFARLAMGYPLFAVALGVTVWAVRRAQVRHKELEVDGDDSDAAVEARLREKYADPA</sequence>
<dbReference type="RefSeq" id="WP_035283011.1">
    <property type="nucleotide sequence ID" value="NZ_AYXG01000103.1"/>
</dbReference>
<dbReference type="PATRIC" id="fig|909613.9.peg.3085"/>
<keyword evidence="2" id="KW-0812">Transmembrane</keyword>
<protein>
    <submittedName>
        <fullName evidence="3">Putative conserved membrane protein</fullName>
    </submittedName>
</protein>
<feature type="transmembrane region" description="Helical" evidence="2">
    <location>
        <begin position="119"/>
        <end position="140"/>
    </location>
</feature>
<keyword evidence="2" id="KW-1133">Transmembrane helix</keyword>
<reference evidence="3 4" key="1">
    <citation type="journal article" date="2014" name="Genome Announc.">
        <title>Draft Genome Sequence of the Antitrypanosomally Active Sponge-Associated Bacterium Actinokineospora sp. Strain EG49.</title>
        <authorList>
            <person name="Harjes J."/>
            <person name="Ryu T."/>
            <person name="Abdelmohsen U.R."/>
            <person name="Moitinho-Silva L."/>
            <person name="Horn H."/>
            <person name="Ravasi T."/>
            <person name="Hentschel U."/>
        </authorList>
    </citation>
    <scope>NUCLEOTIDE SEQUENCE [LARGE SCALE GENOMIC DNA]</scope>
    <source>
        <strain evidence="3 4">EG49</strain>
    </source>
</reference>
<dbReference type="Pfam" id="PF11361">
    <property type="entry name" value="DUF3159"/>
    <property type="match status" value="1"/>
</dbReference>